<dbReference type="InterPro" id="IPR004547">
    <property type="entry name" value="Glucosamine6P_isomerase"/>
</dbReference>
<name>A0A9X2XUE7_9BACT</name>
<dbReference type="InterPro" id="IPR037171">
    <property type="entry name" value="NagB/RpiA_transferase-like"/>
</dbReference>
<dbReference type="RefSeq" id="WP_279296126.1">
    <property type="nucleotide sequence ID" value="NZ_JAOTIF010000002.1"/>
</dbReference>
<accession>A0A9X2XUE7</accession>
<reference evidence="3" key="2">
    <citation type="submission" date="2023-04" db="EMBL/GenBank/DDBJ databases">
        <title>Paracnuella aquatica gen. nov., sp. nov., a member of the family Chitinophagaceae isolated from a hot spring.</title>
        <authorList>
            <person name="Wang C."/>
        </authorList>
    </citation>
    <scope>NUCLEOTIDE SEQUENCE</scope>
    <source>
        <strain evidence="3">LB-8</strain>
    </source>
</reference>
<dbReference type="GO" id="GO:0019262">
    <property type="term" value="P:N-acetylneuraminate catabolic process"/>
    <property type="evidence" value="ECO:0007669"/>
    <property type="project" value="TreeGrafter"/>
</dbReference>
<dbReference type="InterPro" id="IPR006148">
    <property type="entry name" value="Glc/Gal-6P_isomerase"/>
</dbReference>
<keyword evidence="1" id="KW-0378">Hydrolase</keyword>
<feature type="domain" description="Glucosamine/galactosamine-6-phosphate isomerase" evidence="2">
    <location>
        <begin position="22"/>
        <end position="237"/>
    </location>
</feature>
<dbReference type="GO" id="GO:0006043">
    <property type="term" value="P:glucosamine catabolic process"/>
    <property type="evidence" value="ECO:0007669"/>
    <property type="project" value="TreeGrafter"/>
</dbReference>
<dbReference type="Proteomes" id="UP001155483">
    <property type="component" value="Unassembled WGS sequence"/>
</dbReference>
<protein>
    <submittedName>
        <fullName evidence="3">Glucosamine-6-phosphate deaminase</fullName>
    </submittedName>
</protein>
<dbReference type="AlphaFoldDB" id="A0A9X2XUE7"/>
<dbReference type="PANTHER" id="PTHR11280">
    <property type="entry name" value="GLUCOSAMINE-6-PHOSPHATE ISOMERASE"/>
    <property type="match status" value="1"/>
</dbReference>
<gene>
    <name evidence="3" type="ORF">OCK74_06110</name>
</gene>
<proteinExistence type="predicted"/>
<evidence type="ECO:0000313" key="3">
    <source>
        <dbReference type="EMBL" id="MCU7548682.1"/>
    </source>
</evidence>
<keyword evidence="4" id="KW-1185">Reference proteome</keyword>
<dbReference type="PANTHER" id="PTHR11280:SF5">
    <property type="entry name" value="GLUCOSAMINE-6-PHOSPHATE ISOMERASE"/>
    <property type="match status" value="1"/>
</dbReference>
<dbReference type="CDD" id="cd01399">
    <property type="entry name" value="GlcN6P_deaminase"/>
    <property type="match status" value="1"/>
</dbReference>
<dbReference type="GO" id="GO:0004342">
    <property type="term" value="F:glucosamine-6-phosphate deaminase activity"/>
    <property type="evidence" value="ECO:0007669"/>
    <property type="project" value="InterPro"/>
</dbReference>
<dbReference type="Pfam" id="PF01182">
    <property type="entry name" value="Glucosamine_iso"/>
    <property type="match status" value="1"/>
</dbReference>
<dbReference type="GO" id="GO:0005975">
    <property type="term" value="P:carbohydrate metabolic process"/>
    <property type="evidence" value="ECO:0007669"/>
    <property type="project" value="InterPro"/>
</dbReference>
<comment type="caution">
    <text evidence="3">The sequence shown here is derived from an EMBL/GenBank/DDBJ whole genome shotgun (WGS) entry which is preliminary data.</text>
</comment>
<dbReference type="GO" id="GO:0042802">
    <property type="term" value="F:identical protein binding"/>
    <property type="evidence" value="ECO:0007669"/>
    <property type="project" value="TreeGrafter"/>
</dbReference>
<organism evidence="3 4">
    <name type="scientific">Paraflavisolibacter caeni</name>
    <dbReference type="NCBI Taxonomy" id="2982496"/>
    <lineage>
        <taxon>Bacteria</taxon>
        <taxon>Pseudomonadati</taxon>
        <taxon>Bacteroidota</taxon>
        <taxon>Chitinophagia</taxon>
        <taxon>Chitinophagales</taxon>
        <taxon>Chitinophagaceae</taxon>
        <taxon>Paraflavisolibacter</taxon>
    </lineage>
</organism>
<dbReference type="SUPFAM" id="SSF100950">
    <property type="entry name" value="NagB/RpiA/CoA transferase-like"/>
    <property type="match status" value="1"/>
</dbReference>
<evidence type="ECO:0000313" key="4">
    <source>
        <dbReference type="Proteomes" id="UP001155483"/>
    </source>
</evidence>
<dbReference type="EMBL" id="JAOTIF010000002">
    <property type="protein sequence ID" value="MCU7548682.1"/>
    <property type="molecule type" value="Genomic_DNA"/>
</dbReference>
<dbReference type="Gene3D" id="3.40.50.1360">
    <property type="match status" value="1"/>
</dbReference>
<evidence type="ECO:0000256" key="1">
    <source>
        <dbReference type="ARBA" id="ARBA00022801"/>
    </source>
</evidence>
<dbReference type="GO" id="GO:0005737">
    <property type="term" value="C:cytoplasm"/>
    <property type="evidence" value="ECO:0007669"/>
    <property type="project" value="TreeGrafter"/>
</dbReference>
<dbReference type="GO" id="GO:0006046">
    <property type="term" value="P:N-acetylglucosamine catabolic process"/>
    <property type="evidence" value="ECO:0007669"/>
    <property type="project" value="TreeGrafter"/>
</dbReference>
<evidence type="ECO:0000259" key="2">
    <source>
        <dbReference type="Pfam" id="PF01182"/>
    </source>
</evidence>
<sequence length="256" mass="28992">MGLKIINDYDYFSMEIFIADTYQEMSSLAAQDLLSLMQERERPVLSPASGDSPTGLYREIVRRFQAREVDVSKWKFVSLDEWAGMNGSDEGSCRYYLNQQLFYPLQLSQDQIFFFDGKAYNLEAECERIERFIKEQDGIDVAVVGVGMNGHVGLNEPGVNPSLRSHIMNLDAVTKQVGQKYFKEQKQLTKGITLGLGNLMEARYIFLLISGAHKADIAQKVLQGPISEQLPASLLRHHPGLRVYMDREAATGLEER</sequence>
<reference evidence="3" key="1">
    <citation type="submission" date="2022-09" db="EMBL/GenBank/DDBJ databases">
        <authorList>
            <person name="Yuan C."/>
            <person name="Ke Z."/>
        </authorList>
    </citation>
    <scope>NUCLEOTIDE SEQUENCE</scope>
    <source>
        <strain evidence="3">LB-8</strain>
    </source>
</reference>